<protein>
    <recommendedName>
        <fullName evidence="4">Secreted protein</fullName>
    </recommendedName>
</protein>
<evidence type="ECO:0008006" key="4">
    <source>
        <dbReference type="Google" id="ProtNLM"/>
    </source>
</evidence>
<feature type="chain" id="PRO_5041330098" description="Secreted protein" evidence="1">
    <location>
        <begin position="17"/>
        <end position="141"/>
    </location>
</feature>
<feature type="signal peptide" evidence="1">
    <location>
        <begin position="1"/>
        <end position="16"/>
    </location>
</feature>
<dbReference type="EMBL" id="CATQJL010000001">
    <property type="protein sequence ID" value="CAJ0589211.1"/>
    <property type="molecule type" value="Genomic_DNA"/>
</dbReference>
<accession>A0AA36DK59</accession>
<evidence type="ECO:0000256" key="1">
    <source>
        <dbReference type="SAM" id="SignalP"/>
    </source>
</evidence>
<reference evidence="2" key="1">
    <citation type="submission" date="2023-07" db="EMBL/GenBank/DDBJ databases">
        <authorList>
            <consortium name="CYATHOMIX"/>
        </authorList>
    </citation>
    <scope>NUCLEOTIDE SEQUENCE</scope>
    <source>
        <strain evidence="2">N/A</strain>
    </source>
</reference>
<sequence length="141" mass="16411">MRLLLLLCASSVMVLSGPVYIDELEDLLPRGADKRELEMLDDDKYMIRSEKQRRLDAILQRQPDYIQQTYKAKVAQKQAQRASKQQYKQIRADQQGRGSFVAEEIAIDNDMGISSAEADRREYKLKRRYYAANPSLMFDDD</sequence>
<comment type="caution">
    <text evidence="2">The sequence shown here is derived from an EMBL/GenBank/DDBJ whole genome shotgun (WGS) entry which is preliminary data.</text>
</comment>
<keyword evidence="3" id="KW-1185">Reference proteome</keyword>
<evidence type="ECO:0000313" key="3">
    <source>
        <dbReference type="Proteomes" id="UP001176961"/>
    </source>
</evidence>
<proteinExistence type="predicted"/>
<organism evidence="2 3">
    <name type="scientific">Cylicocyclus nassatus</name>
    <name type="common">Nematode worm</name>
    <dbReference type="NCBI Taxonomy" id="53992"/>
    <lineage>
        <taxon>Eukaryota</taxon>
        <taxon>Metazoa</taxon>
        <taxon>Ecdysozoa</taxon>
        <taxon>Nematoda</taxon>
        <taxon>Chromadorea</taxon>
        <taxon>Rhabditida</taxon>
        <taxon>Rhabditina</taxon>
        <taxon>Rhabditomorpha</taxon>
        <taxon>Strongyloidea</taxon>
        <taxon>Strongylidae</taxon>
        <taxon>Cylicocyclus</taxon>
    </lineage>
</organism>
<evidence type="ECO:0000313" key="2">
    <source>
        <dbReference type="EMBL" id="CAJ0589211.1"/>
    </source>
</evidence>
<name>A0AA36DK59_CYLNA</name>
<dbReference type="Proteomes" id="UP001176961">
    <property type="component" value="Unassembled WGS sequence"/>
</dbReference>
<dbReference type="AlphaFoldDB" id="A0AA36DK59"/>
<keyword evidence="1" id="KW-0732">Signal</keyword>
<gene>
    <name evidence="2" type="ORF">CYNAS_LOCUS1194</name>
</gene>